<keyword evidence="5" id="KW-0378">Hydrolase</keyword>
<evidence type="ECO:0000256" key="4">
    <source>
        <dbReference type="ARBA" id="ARBA00022729"/>
    </source>
</evidence>
<dbReference type="InterPro" id="IPR043595">
    <property type="entry name" value="FaeB/C/D"/>
</dbReference>
<evidence type="ECO:0000256" key="1">
    <source>
        <dbReference type="ARBA" id="ARBA00004613"/>
    </source>
</evidence>
<dbReference type="GO" id="GO:0045493">
    <property type="term" value="P:xylan catabolic process"/>
    <property type="evidence" value="ECO:0007669"/>
    <property type="project" value="UniProtKB-KW"/>
</dbReference>
<keyword evidence="2" id="KW-0964">Secreted</keyword>
<proteinExistence type="predicted"/>
<keyword evidence="4 9" id="KW-0732">Signal</keyword>
<gene>
    <name evidence="10" type="ORF">AKO1_012778</name>
</gene>
<evidence type="ECO:0000256" key="2">
    <source>
        <dbReference type="ARBA" id="ARBA00022525"/>
    </source>
</evidence>
<comment type="subcellular location">
    <subcellularLocation>
        <location evidence="1">Secreted</location>
    </subcellularLocation>
</comment>
<keyword evidence="11" id="KW-1185">Reference proteome</keyword>
<evidence type="ECO:0000256" key="9">
    <source>
        <dbReference type="SAM" id="SignalP"/>
    </source>
</evidence>
<evidence type="ECO:0000256" key="5">
    <source>
        <dbReference type="ARBA" id="ARBA00022801"/>
    </source>
</evidence>
<feature type="chain" id="PRO_5043397034" description="Feruloyl esterase" evidence="9">
    <location>
        <begin position="19"/>
        <end position="315"/>
    </location>
</feature>
<name>A0AAW2YV20_9EUKA</name>
<keyword evidence="3" id="KW-0858">Xylan degradation</keyword>
<comment type="caution">
    <text evidence="10">The sequence shown here is derived from an EMBL/GenBank/DDBJ whole genome shotgun (WGS) entry which is preliminary data.</text>
</comment>
<dbReference type="EMBL" id="JAOPGA020000744">
    <property type="protein sequence ID" value="KAL0481277.1"/>
    <property type="molecule type" value="Genomic_DNA"/>
</dbReference>
<dbReference type="AlphaFoldDB" id="A0AAW2YV20"/>
<dbReference type="Gene3D" id="3.40.50.1820">
    <property type="entry name" value="alpha/beta hydrolase"/>
    <property type="match status" value="1"/>
</dbReference>
<evidence type="ECO:0000256" key="3">
    <source>
        <dbReference type="ARBA" id="ARBA00022651"/>
    </source>
</evidence>
<organism evidence="10 11">
    <name type="scientific">Acrasis kona</name>
    <dbReference type="NCBI Taxonomy" id="1008807"/>
    <lineage>
        <taxon>Eukaryota</taxon>
        <taxon>Discoba</taxon>
        <taxon>Heterolobosea</taxon>
        <taxon>Tetramitia</taxon>
        <taxon>Eutetramitia</taxon>
        <taxon>Acrasidae</taxon>
        <taxon>Acrasis</taxon>
    </lineage>
</organism>
<dbReference type="GO" id="GO:0005576">
    <property type="term" value="C:extracellular region"/>
    <property type="evidence" value="ECO:0007669"/>
    <property type="project" value="UniProtKB-SubCell"/>
</dbReference>
<evidence type="ECO:0000313" key="10">
    <source>
        <dbReference type="EMBL" id="KAL0481277.1"/>
    </source>
</evidence>
<evidence type="ECO:0000256" key="6">
    <source>
        <dbReference type="ARBA" id="ARBA00023277"/>
    </source>
</evidence>
<evidence type="ECO:0008006" key="12">
    <source>
        <dbReference type="Google" id="ProtNLM"/>
    </source>
</evidence>
<dbReference type="PANTHER" id="PTHR38050:SF2">
    <property type="entry name" value="FERULOYL ESTERASE C-RELATED"/>
    <property type="match status" value="1"/>
</dbReference>
<dbReference type="GO" id="GO:0030600">
    <property type="term" value="F:feruloyl esterase activity"/>
    <property type="evidence" value="ECO:0007669"/>
    <property type="project" value="InterPro"/>
</dbReference>
<feature type="compositionally biased region" description="Polar residues" evidence="8">
    <location>
        <begin position="31"/>
        <end position="44"/>
    </location>
</feature>
<evidence type="ECO:0000256" key="8">
    <source>
        <dbReference type="SAM" id="MobiDB-lite"/>
    </source>
</evidence>
<dbReference type="SUPFAM" id="SSF53474">
    <property type="entry name" value="alpha/beta-Hydrolases"/>
    <property type="match status" value="1"/>
</dbReference>
<evidence type="ECO:0000256" key="7">
    <source>
        <dbReference type="ARBA" id="ARBA00023326"/>
    </source>
</evidence>
<keyword evidence="6" id="KW-0119">Carbohydrate metabolism</keyword>
<protein>
    <recommendedName>
        <fullName evidence="12">Feruloyl esterase</fullName>
    </recommendedName>
</protein>
<accession>A0AAW2YV20</accession>
<feature type="region of interest" description="Disordered" evidence="8">
    <location>
        <begin position="24"/>
        <end position="44"/>
    </location>
</feature>
<dbReference type="Proteomes" id="UP001431209">
    <property type="component" value="Unassembled WGS sequence"/>
</dbReference>
<dbReference type="PANTHER" id="PTHR38050">
    <property type="match status" value="1"/>
</dbReference>
<sequence length="315" mass="35589">MHCLRLVTLVFIVAFVSANTRGCGKRHREGFNSNKDNHNLQSGGRTRTYAVNVPKGYNDDLDKEWPLIIDFHGNGGSPEKQYENSRYYKYTQGQEYIVVYPAGVEKHWQGPSYAVKGVNDLAFVTDLLEHIRDNYCIDNNRLYASGKSIGGGFVDILACSPEGNPFSAFAMAAPALYAETNPKFKCPYKRAILQAHGTKDQTIPYEGSSSGKGGPIPFILEWVSKWGKRNGCGYQDMKTLIREGDGYKLFTYSCNGYNKIVQHYQVINNGHCWPSTSRATTDGRRDYCGPYLFDYTPRVLEFFSRWNKQNAPSNQ</sequence>
<keyword evidence="7" id="KW-0624">Polysaccharide degradation</keyword>
<dbReference type="InterPro" id="IPR029058">
    <property type="entry name" value="AB_hydrolase_fold"/>
</dbReference>
<feature type="signal peptide" evidence="9">
    <location>
        <begin position="1"/>
        <end position="18"/>
    </location>
</feature>
<reference evidence="10 11" key="1">
    <citation type="submission" date="2024-03" db="EMBL/GenBank/DDBJ databases">
        <title>The Acrasis kona genome and developmental transcriptomes reveal deep origins of eukaryotic multicellular pathways.</title>
        <authorList>
            <person name="Sheikh S."/>
            <person name="Fu C.-J."/>
            <person name="Brown M.W."/>
            <person name="Baldauf S.L."/>
        </authorList>
    </citation>
    <scope>NUCLEOTIDE SEQUENCE [LARGE SCALE GENOMIC DNA]</scope>
    <source>
        <strain evidence="10 11">ATCC MYA-3509</strain>
    </source>
</reference>
<evidence type="ECO:0000313" key="11">
    <source>
        <dbReference type="Proteomes" id="UP001431209"/>
    </source>
</evidence>